<dbReference type="InterPro" id="IPR020057">
    <property type="entry name" value="Ribosomal_bL25_b-dom"/>
</dbReference>
<dbReference type="PANTHER" id="PTHR33284:SF1">
    <property type="entry name" value="RIBOSOMAL PROTEIN L25_GLN-TRNA SYNTHETASE, ANTI-CODON-BINDING DOMAIN-CONTAINING PROTEIN"/>
    <property type="match status" value="1"/>
</dbReference>
<dbReference type="InterPro" id="IPR020930">
    <property type="entry name" value="Ribosomal_uL5_bac-type"/>
</dbReference>
<dbReference type="SUPFAM" id="SSF50715">
    <property type="entry name" value="Ribosomal protein L25-like"/>
    <property type="match status" value="1"/>
</dbReference>
<evidence type="ECO:0000313" key="2">
    <source>
        <dbReference type="EMBL" id="CAD8691050.1"/>
    </source>
</evidence>
<dbReference type="InterPro" id="IPR037121">
    <property type="entry name" value="Ribosomal_bL25_C"/>
</dbReference>
<reference evidence="2" key="1">
    <citation type="submission" date="2021-01" db="EMBL/GenBank/DDBJ databases">
        <authorList>
            <person name="Corre E."/>
            <person name="Pelletier E."/>
            <person name="Niang G."/>
            <person name="Scheremetjew M."/>
            <person name="Finn R."/>
            <person name="Kale V."/>
            <person name="Holt S."/>
            <person name="Cochrane G."/>
            <person name="Meng A."/>
            <person name="Brown T."/>
            <person name="Cohen L."/>
        </authorList>
    </citation>
    <scope>NUCLEOTIDE SEQUENCE</scope>
    <source>
        <strain evidence="2">SAG 11-49</strain>
    </source>
</reference>
<dbReference type="GO" id="GO:0022625">
    <property type="term" value="C:cytosolic large ribosomal subunit"/>
    <property type="evidence" value="ECO:0007669"/>
    <property type="project" value="TreeGrafter"/>
</dbReference>
<dbReference type="PANTHER" id="PTHR33284">
    <property type="entry name" value="RIBOSOMAL PROTEIN L25/GLN-TRNA SYNTHETASE, ANTI-CODON-BINDING DOMAIN-CONTAINING PROTEIN"/>
    <property type="match status" value="1"/>
</dbReference>
<sequence length="320" mass="35238">MLAKRGIELGAGLLLQLVRPGNAAISLLASSSRSTCISSDDGPSTSYSSQPVHAPHHRYSTTSLAVESNQYQAVISQLNAIETKLRKESYADGKLRLKFSEDSLPFPIPAHDVEPDLHTIDVHVRPEDGTGGIFCKWLRRTGRTPARVQSITTGNKQLLVHMSTQDADKLVRVYGRHGCEARVLALRVLSSSDPSKVLGMIRVKPQRVHMTSNRTGVVENVDLLFCPRDRIVHVNVPIKLVNDELAPGVKKGGWMHITSRTVRYQARGCSIPSAIEVDVKSLEVGQDVRIRQLPIPPNTRLPHQDYDAVVVRCTTDVGND</sequence>
<accession>A0A7S0RYL0</accession>
<feature type="domain" description="Large ribosomal subunit protein bL25 beta" evidence="1">
    <location>
        <begin position="232"/>
        <end position="314"/>
    </location>
</feature>
<dbReference type="GO" id="GO:0003735">
    <property type="term" value="F:structural constituent of ribosome"/>
    <property type="evidence" value="ECO:0007669"/>
    <property type="project" value="InterPro"/>
</dbReference>
<dbReference type="AlphaFoldDB" id="A0A7S0RYL0"/>
<gene>
    <name evidence="2" type="ORF">CLEI1391_LOCUS15376</name>
</gene>
<proteinExistence type="predicted"/>
<dbReference type="GO" id="GO:0008097">
    <property type="term" value="F:5S rRNA binding"/>
    <property type="evidence" value="ECO:0007669"/>
    <property type="project" value="TreeGrafter"/>
</dbReference>
<evidence type="ECO:0000259" key="1">
    <source>
        <dbReference type="Pfam" id="PF14693"/>
    </source>
</evidence>
<dbReference type="Pfam" id="PF14693">
    <property type="entry name" value="Ribosomal_TL5_C"/>
    <property type="match status" value="1"/>
</dbReference>
<dbReference type="InterPro" id="IPR011035">
    <property type="entry name" value="Ribosomal_bL25/Gln-tRNA_synth"/>
</dbReference>
<name>A0A7S0RYL0_9CHLO</name>
<dbReference type="GO" id="GO:0006412">
    <property type="term" value="P:translation"/>
    <property type="evidence" value="ECO:0007669"/>
    <property type="project" value="InterPro"/>
</dbReference>
<dbReference type="Gene3D" id="2.170.120.20">
    <property type="entry name" value="Ribosomal protein L25, beta domain"/>
    <property type="match status" value="1"/>
</dbReference>
<organism evidence="2">
    <name type="scientific">Chlamydomonas leiostraca</name>
    <dbReference type="NCBI Taxonomy" id="1034604"/>
    <lineage>
        <taxon>Eukaryota</taxon>
        <taxon>Viridiplantae</taxon>
        <taxon>Chlorophyta</taxon>
        <taxon>core chlorophytes</taxon>
        <taxon>Chlorophyceae</taxon>
        <taxon>CS clade</taxon>
        <taxon>Chlamydomonadales</taxon>
        <taxon>Chlamydomonadaceae</taxon>
        <taxon>Chlamydomonas</taxon>
    </lineage>
</organism>
<protein>
    <recommendedName>
        <fullName evidence="1">Large ribosomal subunit protein bL25 beta domain-containing protein</fullName>
    </recommendedName>
</protein>
<dbReference type="EMBL" id="HBFB01027516">
    <property type="protein sequence ID" value="CAD8691050.1"/>
    <property type="molecule type" value="Transcribed_RNA"/>
</dbReference>